<protein>
    <submittedName>
        <fullName evidence="2">RNA ligase 1 and tail attachment protein</fullName>
    </submittedName>
</protein>
<proteinExistence type="predicted"/>
<reference evidence="2 3" key="1">
    <citation type="submission" date="2018-09" db="EMBL/GenBank/DDBJ databases">
        <title>Characterization and complete genomic analysis of VspSw_1.</title>
        <authorList>
            <person name="Chen L."/>
        </authorList>
    </citation>
    <scope>NUCLEOTIDE SEQUENCE [LARGE SCALE GENOMIC DNA]</scope>
</reference>
<name>A0A411BKR1_9CAUD</name>
<dbReference type="InterPro" id="IPR019039">
    <property type="entry name" value="T4-Rnl1-like_N"/>
</dbReference>
<feature type="domain" description="T4 RNA ligase 1-like N-terminal" evidence="1">
    <location>
        <begin position="51"/>
        <end position="242"/>
    </location>
</feature>
<sequence>MKELNLVQLHDLVSQGLVRTKEYPALGLTIHKYSRKVFYDALWGTGPMLEESRGLVLDSEGRIIMRPFRKVYNYLERDSCKYVDPNMKVRVVEKINGFMAQAVKFAGQTLIGTTGTLDSDYAKLARKVIESANPVEEFYGITDNKFRGFENYTTLFEICDPSDPHIIPEEAGAYLIGIRCNQTGELLDEMKLDLYAHIWGFKRPKHFITTFEDAVAMRKTCKHEGYMVQSLNGEVLCKMKSHYYLAKKAFMRMGKQRCALMYKNPNKFKEQIDEEFYGVVDYITKVYTEEEWNGRTPLGREDVFCSFFAETADNSF</sequence>
<evidence type="ECO:0000259" key="1">
    <source>
        <dbReference type="Pfam" id="PF09511"/>
    </source>
</evidence>
<dbReference type="EMBL" id="MH925094">
    <property type="protein sequence ID" value="QAY02166.1"/>
    <property type="molecule type" value="Genomic_DNA"/>
</dbReference>
<evidence type="ECO:0000313" key="2">
    <source>
        <dbReference type="EMBL" id="QAY02166.1"/>
    </source>
</evidence>
<dbReference type="Pfam" id="PF09511">
    <property type="entry name" value="RNA_lig_T4_1"/>
    <property type="match status" value="1"/>
</dbReference>
<accession>A0A411BKR1</accession>
<dbReference type="Proteomes" id="UP000290327">
    <property type="component" value="Segment"/>
</dbReference>
<gene>
    <name evidence="2" type="ORF">VspSw1_96</name>
</gene>
<keyword evidence="2" id="KW-0436">Ligase</keyword>
<dbReference type="GO" id="GO:0016874">
    <property type="term" value="F:ligase activity"/>
    <property type="evidence" value="ECO:0007669"/>
    <property type="project" value="UniProtKB-KW"/>
</dbReference>
<keyword evidence="3" id="KW-1185">Reference proteome</keyword>
<evidence type="ECO:0000313" key="3">
    <source>
        <dbReference type="Proteomes" id="UP000290327"/>
    </source>
</evidence>
<organism evidence="2 3">
    <name type="scientific">Vibrio phage VspSw_1</name>
    <dbReference type="NCBI Taxonomy" id="2484249"/>
    <lineage>
        <taxon>Viruses</taxon>
        <taxon>Duplodnaviria</taxon>
        <taxon>Heunggongvirae</taxon>
        <taxon>Uroviricota</taxon>
        <taxon>Caudoviricetes</taxon>
        <taxon>Demerecviridae</taxon>
        <taxon>Pogseptimavirus</taxon>
        <taxon>Pogseptimavirus VspSw1</taxon>
    </lineage>
</organism>